<dbReference type="InterPro" id="IPR029041">
    <property type="entry name" value="FAD-linked_oxidoreductase-like"/>
</dbReference>
<accession>A0A139STL8</accession>
<evidence type="ECO:0000256" key="9">
    <source>
        <dbReference type="ARBA" id="ARBA00023167"/>
    </source>
</evidence>
<evidence type="ECO:0000256" key="12">
    <source>
        <dbReference type="RuleBase" id="RU003862"/>
    </source>
</evidence>
<dbReference type="RefSeq" id="WP_068710848.1">
    <property type="nucleotide sequence ID" value="NZ_LSZP01000004.1"/>
</dbReference>
<name>A0A139STL8_9BACT</name>
<keyword evidence="8" id="KW-0520">NAD</keyword>
<comment type="pathway">
    <text evidence="2 12">One-carbon metabolism; tetrahydrofolate interconversion.</text>
</comment>
<dbReference type="OrthoDB" id="9812555at2"/>
<dbReference type="InterPro" id="IPR004620">
    <property type="entry name" value="MTHF_reductase_bac"/>
</dbReference>
<dbReference type="PANTHER" id="PTHR45754">
    <property type="entry name" value="METHYLENETETRAHYDROFOLATE REDUCTASE"/>
    <property type="match status" value="1"/>
</dbReference>
<dbReference type="NCBIfam" id="TIGR00676">
    <property type="entry name" value="fadh2"/>
    <property type="match status" value="1"/>
</dbReference>
<organism evidence="13 14">
    <name type="scientific">Cephaloticoccus capnophilus</name>
    <dbReference type="NCBI Taxonomy" id="1548208"/>
    <lineage>
        <taxon>Bacteria</taxon>
        <taxon>Pseudomonadati</taxon>
        <taxon>Verrucomicrobiota</taxon>
        <taxon>Opitutia</taxon>
        <taxon>Opitutales</taxon>
        <taxon>Opitutaceae</taxon>
        <taxon>Cephaloticoccus</taxon>
    </lineage>
</organism>
<keyword evidence="5 12" id="KW-0285">Flavoprotein</keyword>
<proteinExistence type="inferred from homology"/>
<evidence type="ECO:0000256" key="11">
    <source>
        <dbReference type="ARBA" id="ARBA00048628"/>
    </source>
</evidence>
<dbReference type="EC" id="1.5.1.54" evidence="12"/>
<dbReference type="GO" id="GO:0106312">
    <property type="term" value="F:methylenetetrahydrofolate reductase (NADH) activity"/>
    <property type="evidence" value="ECO:0007669"/>
    <property type="project" value="UniProtKB-EC"/>
</dbReference>
<comment type="catalytic activity">
    <reaction evidence="11">
        <text>(6S)-5-methyl-5,6,7,8-tetrahydrofolate + NAD(+) = (6R)-5,10-methylene-5,6,7,8-tetrahydrofolate + NADH + H(+)</text>
        <dbReference type="Rhea" id="RHEA:19821"/>
        <dbReference type="ChEBI" id="CHEBI:15378"/>
        <dbReference type="ChEBI" id="CHEBI:15636"/>
        <dbReference type="ChEBI" id="CHEBI:18608"/>
        <dbReference type="ChEBI" id="CHEBI:57540"/>
        <dbReference type="ChEBI" id="CHEBI:57945"/>
        <dbReference type="EC" id="1.5.1.54"/>
    </reaction>
    <physiologicalReaction direction="right-to-left" evidence="11">
        <dbReference type="Rhea" id="RHEA:19823"/>
    </physiologicalReaction>
</comment>
<comment type="similarity">
    <text evidence="3 12">Belongs to the methylenetetrahydrofolate reductase family.</text>
</comment>
<keyword evidence="4" id="KW-0028">Amino-acid biosynthesis</keyword>
<comment type="pathway">
    <text evidence="10">Amino-acid biosynthesis; L-methionine biosynthesis via de novo pathway.</text>
</comment>
<comment type="cofactor">
    <cofactor evidence="1 12">
        <name>FAD</name>
        <dbReference type="ChEBI" id="CHEBI:57692"/>
    </cofactor>
</comment>
<dbReference type="PANTHER" id="PTHR45754:SF3">
    <property type="entry name" value="METHYLENETETRAHYDROFOLATE REDUCTASE (NADPH)"/>
    <property type="match status" value="1"/>
</dbReference>
<protein>
    <recommendedName>
        <fullName evidence="12">Methylenetetrahydrofolate reductase</fullName>
        <ecNumber evidence="12">1.5.1.54</ecNumber>
    </recommendedName>
</protein>
<reference evidence="13 14" key="1">
    <citation type="submission" date="2016-02" db="EMBL/GenBank/DDBJ databases">
        <authorList>
            <person name="Wen L."/>
            <person name="He K."/>
            <person name="Yang H."/>
        </authorList>
    </citation>
    <scope>NUCLEOTIDE SEQUENCE [LARGE SCALE GENOMIC DNA]</scope>
    <source>
        <strain evidence="13 14">CV41</strain>
    </source>
</reference>
<keyword evidence="7 12" id="KW-0560">Oxidoreductase</keyword>
<comment type="caution">
    <text evidence="13">The sequence shown here is derived from an EMBL/GenBank/DDBJ whole genome shotgun (WGS) entry which is preliminary data.</text>
</comment>
<evidence type="ECO:0000256" key="10">
    <source>
        <dbReference type="ARBA" id="ARBA00034478"/>
    </source>
</evidence>
<dbReference type="Proteomes" id="UP000071392">
    <property type="component" value="Unassembled WGS sequence"/>
</dbReference>
<evidence type="ECO:0000313" key="14">
    <source>
        <dbReference type="Proteomes" id="UP000071392"/>
    </source>
</evidence>
<dbReference type="GO" id="GO:0035999">
    <property type="term" value="P:tetrahydrofolate interconversion"/>
    <property type="evidence" value="ECO:0007669"/>
    <property type="project" value="UniProtKB-UniPathway"/>
</dbReference>
<keyword evidence="6 12" id="KW-0274">FAD</keyword>
<evidence type="ECO:0000256" key="3">
    <source>
        <dbReference type="ARBA" id="ARBA00006743"/>
    </source>
</evidence>
<evidence type="ECO:0000256" key="6">
    <source>
        <dbReference type="ARBA" id="ARBA00022827"/>
    </source>
</evidence>
<evidence type="ECO:0000256" key="5">
    <source>
        <dbReference type="ARBA" id="ARBA00022630"/>
    </source>
</evidence>
<keyword evidence="9" id="KW-0486">Methionine biosynthesis</keyword>
<dbReference type="AlphaFoldDB" id="A0A139STL8"/>
<dbReference type="GO" id="GO:0005829">
    <property type="term" value="C:cytosol"/>
    <property type="evidence" value="ECO:0007669"/>
    <property type="project" value="InterPro"/>
</dbReference>
<sequence length="300" mass="32293">MISDSTISRLFSEKSRPLRSLEFFPPKEELDVLALKKTASELVKIAADFASVTYGAGGGTRQRTAEVSQLLRGELGCPIMPHLTCVGHSREELHALADEIHASGFRNIMTLRGDLPKSAVQSGTGQKPLEDDAPRYASDLVALLKARHSDFCLGVAAYPEKHPQAASLESDIAHLKAKIDAGADFAVTQLFFDNAVYFRFVEKCRAAGISVPIVPGIMPALSLAQVRRFTAMCEVVLPEKLAAQLAAAGEDNPDEVAHIGTQWTIAQVRELLASGAPGYHLYTLNRARSAVELCAALAEA</sequence>
<dbReference type="UniPathway" id="UPA00193"/>
<evidence type="ECO:0000256" key="4">
    <source>
        <dbReference type="ARBA" id="ARBA00022605"/>
    </source>
</evidence>
<dbReference type="Pfam" id="PF02219">
    <property type="entry name" value="MTHFR"/>
    <property type="match status" value="1"/>
</dbReference>
<dbReference type="CDD" id="cd00537">
    <property type="entry name" value="MTHFR"/>
    <property type="match status" value="1"/>
</dbReference>
<keyword evidence="14" id="KW-1185">Reference proteome</keyword>
<evidence type="ECO:0000256" key="7">
    <source>
        <dbReference type="ARBA" id="ARBA00023002"/>
    </source>
</evidence>
<dbReference type="GO" id="GO:0009086">
    <property type="term" value="P:methionine biosynthetic process"/>
    <property type="evidence" value="ECO:0007669"/>
    <property type="project" value="UniProtKB-KW"/>
</dbReference>
<dbReference type="Gene3D" id="3.20.20.220">
    <property type="match status" value="1"/>
</dbReference>
<dbReference type="GO" id="GO:0071949">
    <property type="term" value="F:FAD binding"/>
    <property type="evidence" value="ECO:0007669"/>
    <property type="project" value="TreeGrafter"/>
</dbReference>
<evidence type="ECO:0000256" key="2">
    <source>
        <dbReference type="ARBA" id="ARBA00004777"/>
    </source>
</evidence>
<dbReference type="InterPro" id="IPR003171">
    <property type="entry name" value="Mehydrof_redctse-like"/>
</dbReference>
<gene>
    <name evidence="13" type="ORF">AXK12_01275</name>
</gene>
<dbReference type="SUPFAM" id="SSF51730">
    <property type="entry name" value="FAD-linked oxidoreductase"/>
    <property type="match status" value="1"/>
</dbReference>
<evidence type="ECO:0000256" key="1">
    <source>
        <dbReference type="ARBA" id="ARBA00001974"/>
    </source>
</evidence>
<evidence type="ECO:0000313" key="13">
    <source>
        <dbReference type="EMBL" id="KXU37822.1"/>
    </source>
</evidence>
<evidence type="ECO:0000256" key="8">
    <source>
        <dbReference type="ARBA" id="ARBA00023027"/>
    </source>
</evidence>
<dbReference type="STRING" id="1548208.AXK12_01275"/>
<dbReference type="EMBL" id="LSZP01000004">
    <property type="protein sequence ID" value="KXU37822.1"/>
    <property type="molecule type" value="Genomic_DNA"/>
</dbReference>